<accession>A0A8J2BQ92</accession>
<name>A0A8J2BQ92_9BACT</name>
<dbReference type="InterPro" id="IPR051491">
    <property type="entry name" value="Recombinase/Transposase-rel"/>
</dbReference>
<dbReference type="Gene3D" id="3.40.50.1390">
    <property type="entry name" value="Resolvase, N-terminal catalytic domain"/>
    <property type="match status" value="1"/>
</dbReference>
<dbReference type="EMBL" id="CAJNOB010000021">
    <property type="protein sequence ID" value="CAF0698525.1"/>
    <property type="molecule type" value="Genomic_DNA"/>
</dbReference>
<keyword evidence="2" id="KW-1185">Reference proteome</keyword>
<dbReference type="InterPro" id="IPR036162">
    <property type="entry name" value="Resolvase-like_N_sf"/>
</dbReference>
<dbReference type="PANTHER" id="PTHR36172:SF1">
    <property type="entry name" value="RESOLVASE-RELATED"/>
    <property type="match status" value="1"/>
</dbReference>
<organism evidence="1 2">
    <name type="scientific">Candidatus Methylacidithermus pantelleriae</name>
    <dbReference type="NCBI Taxonomy" id="2744239"/>
    <lineage>
        <taxon>Bacteria</taxon>
        <taxon>Pseudomonadati</taxon>
        <taxon>Verrucomicrobiota</taxon>
        <taxon>Methylacidiphilae</taxon>
        <taxon>Methylacidiphilales</taxon>
        <taxon>Methylacidiphilaceae</taxon>
        <taxon>Candidatus Methylacidithermus</taxon>
    </lineage>
</organism>
<dbReference type="AlphaFoldDB" id="A0A8J2BQ92"/>
<gene>
    <name evidence="1" type="ORF">MPNT_280014</name>
</gene>
<dbReference type="PANTHER" id="PTHR36172">
    <property type="match status" value="1"/>
</dbReference>
<evidence type="ECO:0000313" key="2">
    <source>
        <dbReference type="Proteomes" id="UP000663859"/>
    </source>
</evidence>
<dbReference type="Proteomes" id="UP000663859">
    <property type="component" value="Unassembled WGS sequence"/>
</dbReference>
<dbReference type="GO" id="GO:0003677">
    <property type="term" value="F:DNA binding"/>
    <property type="evidence" value="ECO:0007669"/>
    <property type="project" value="InterPro"/>
</dbReference>
<evidence type="ECO:0008006" key="3">
    <source>
        <dbReference type="Google" id="ProtNLM"/>
    </source>
</evidence>
<reference evidence="1" key="1">
    <citation type="submission" date="2021-02" db="EMBL/GenBank/DDBJ databases">
        <authorList>
            <person name="Cremers G."/>
            <person name="Picone N."/>
        </authorList>
    </citation>
    <scope>NUCLEOTIDE SEQUENCE</scope>
    <source>
        <strain evidence="1">PQ17</strain>
    </source>
</reference>
<evidence type="ECO:0000313" key="1">
    <source>
        <dbReference type="EMBL" id="CAF0698525.1"/>
    </source>
</evidence>
<protein>
    <recommendedName>
        <fullName evidence="3">Resolvase/invertase-type recombinase catalytic domain-containing protein</fullName>
    </recommendedName>
</protein>
<dbReference type="GO" id="GO:0000150">
    <property type="term" value="F:DNA strand exchange activity"/>
    <property type="evidence" value="ECO:0007669"/>
    <property type="project" value="InterPro"/>
</dbReference>
<sequence length="128" mass="14321">MKLPVWGRRQGVCYKTAWRIWKEGRLPFPTESAPTGTVIVYAEAERPHGVDLYARVSSAVEQADGERAIGLGSPSWLSRKPLGIVKAIKEVGSKMDGHRRGLIGLLRDPKVGVILVEHRDRLMRFGFE</sequence>
<comment type="caution">
    <text evidence="1">The sequence shown here is derived from an EMBL/GenBank/DDBJ whole genome shotgun (WGS) entry which is preliminary data.</text>
</comment>
<proteinExistence type="predicted"/>